<dbReference type="InterPro" id="IPR001878">
    <property type="entry name" value="Znf_CCHC"/>
</dbReference>
<proteinExistence type="predicted"/>
<dbReference type="SMART" id="SM00343">
    <property type="entry name" value="ZnF_C2HC"/>
    <property type="match status" value="2"/>
</dbReference>
<keyword evidence="1" id="KW-0479">Metal-binding</keyword>
<feature type="domain" description="CCHC-type" evidence="2">
    <location>
        <begin position="71"/>
        <end position="86"/>
    </location>
</feature>
<dbReference type="InterPro" id="IPR036875">
    <property type="entry name" value="Znf_CCHC_sf"/>
</dbReference>
<keyword evidence="1" id="KW-0862">Zinc</keyword>
<evidence type="ECO:0000313" key="3">
    <source>
        <dbReference type="EMBL" id="GFD10908.1"/>
    </source>
</evidence>
<dbReference type="Pfam" id="PF00098">
    <property type="entry name" value="zf-CCHC"/>
    <property type="match status" value="2"/>
</dbReference>
<feature type="domain" description="CCHC-type" evidence="2">
    <location>
        <begin position="28"/>
        <end position="44"/>
    </location>
</feature>
<dbReference type="Gene3D" id="4.10.60.10">
    <property type="entry name" value="Zinc finger, CCHC-type"/>
    <property type="match status" value="1"/>
</dbReference>
<reference evidence="3" key="1">
    <citation type="journal article" date="2019" name="Sci. Rep.">
        <title>Draft genome of Tanacetum cinerariifolium, the natural source of mosquito coil.</title>
        <authorList>
            <person name="Yamashiro T."/>
            <person name="Shiraishi A."/>
            <person name="Satake H."/>
            <person name="Nakayama K."/>
        </authorList>
    </citation>
    <scope>NUCLEOTIDE SEQUENCE</scope>
</reference>
<dbReference type="AlphaFoldDB" id="A0A699TP10"/>
<accession>A0A699TP10</accession>
<organism evidence="3">
    <name type="scientific">Tanacetum cinerariifolium</name>
    <name type="common">Dalmatian daisy</name>
    <name type="synonym">Chrysanthemum cinerariifolium</name>
    <dbReference type="NCBI Taxonomy" id="118510"/>
    <lineage>
        <taxon>Eukaryota</taxon>
        <taxon>Viridiplantae</taxon>
        <taxon>Streptophyta</taxon>
        <taxon>Embryophyta</taxon>
        <taxon>Tracheophyta</taxon>
        <taxon>Spermatophyta</taxon>
        <taxon>Magnoliopsida</taxon>
        <taxon>eudicotyledons</taxon>
        <taxon>Gunneridae</taxon>
        <taxon>Pentapetalae</taxon>
        <taxon>asterids</taxon>
        <taxon>campanulids</taxon>
        <taxon>Asterales</taxon>
        <taxon>Asteraceae</taxon>
        <taxon>Asteroideae</taxon>
        <taxon>Anthemideae</taxon>
        <taxon>Anthemidinae</taxon>
        <taxon>Tanacetum</taxon>
    </lineage>
</organism>
<evidence type="ECO:0000259" key="2">
    <source>
        <dbReference type="PROSITE" id="PS50158"/>
    </source>
</evidence>
<dbReference type="GO" id="GO:0003676">
    <property type="term" value="F:nucleic acid binding"/>
    <property type="evidence" value="ECO:0007669"/>
    <property type="project" value="InterPro"/>
</dbReference>
<dbReference type="PROSITE" id="PS50158">
    <property type="entry name" value="ZF_CCHC"/>
    <property type="match status" value="2"/>
</dbReference>
<keyword evidence="1" id="KW-0863">Zinc-finger</keyword>
<dbReference type="EMBL" id="BKCJ011255590">
    <property type="protein sequence ID" value="GFD10908.1"/>
    <property type="molecule type" value="Genomic_DNA"/>
</dbReference>
<protein>
    <recommendedName>
        <fullName evidence="2">CCHC-type domain-containing protein</fullName>
    </recommendedName>
</protein>
<dbReference type="SUPFAM" id="SSF57756">
    <property type="entry name" value="Retrovirus zinc finger-like domains"/>
    <property type="match status" value="2"/>
</dbReference>
<dbReference type="GO" id="GO:0008270">
    <property type="term" value="F:zinc ion binding"/>
    <property type="evidence" value="ECO:0007669"/>
    <property type="project" value="UniProtKB-KW"/>
</dbReference>
<gene>
    <name evidence="3" type="ORF">Tci_882877</name>
</gene>
<comment type="caution">
    <text evidence="3">The sequence shown here is derived from an EMBL/GenBank/DDBJ whole genome shotgun (WGS) entry which is preliminary data.</text>
</comment>
<sequence length="135" mass="14371">SGEKKPYGGSKPLCPKCNFHHDGPCRPKCTNCKRIGHIALDCRSRVANTNNNNNNYNKQRATTAYQGVPTCFECGAQGHFKNNCPKLGNINKGNRNQGNINQGNQNQTGNGNAVARAYGVGTAGGNPDANVVTVP</sequence>
<evidence type="ECO:0000256" key="1">
    <source>
        <dbReference type="PROSITE-ProRule" id="PRU00047"/>
    </source>
</evidence>
<feature type="non-terminal residue" evidence="3">
    <location>
        <position position="1"/>
    </location>
</feature>
<name>A0A699TP10_TANCI</name>